<evidence type="ECO:0000313" key="5">
    <source>
        <dbReference type="Proteomes" id="UP000249056"/>
    </source>
</evidence>
<dbReference type="PANTHER" id="PTHR46148:SF52">
    <property type="entry name" value="OS04G0603800 PROTEIN"/>
    <property type="match status" value="1"/>
</dbReference>
<dbReference type="InterPro" id="IPR023780">
    <property type="entry name" value="Chromo_domain"/>
</dbReference>
<dbReference type="AlphaFoldDB" id="A0A395IZ58"/>
<dbReference type="PROSITE" id="PS50013">
    <property type="entry name" value="CHROMO_2"/>
    <property type="match status" value="1"/>
</dbReference>
<comment type="caution">
    <text evidence="4">The sequence shown here is derived from an EMBL/GenBank/DDBJ whole genome shotgun (WGS) entry which is preliminary data.</text>
</comment>
<dbReference type="SMART" id="SM00298">
    <property type="entry name" value="CHROMO"/>
    <property type="match status" value="1"/>
</dbReference>
<keyword evidence="5" id="KW-1185">Reference proteome</keyword>
<dbReference type="InterPro" id="IPR016197">
    <property type="entry name" value="Chromo-like_dom_sf"/>
</dbReference>
<evidence type="ECO:0000259" key="2">
    <source>
        <dbReference type="PROSITE" id="PS50013"/>
    </source>
</evidence>
<dbReference type="Pfam" id="PF00385">
    <property type="entry name" value="Chromo"/>
    <property type="match status" value="1"/>
</dbReference>
<dbReference type="Proteomes" id="UP000249056">
    <property type="component" value="Unassembled WGS sequence"/>
</dbReference>
<dbReference type="Pfam" id="PF24626">
    <property type="entry name" value="SH3_Tf2-1"/>
    <property type="match status" value="1"/>
</dbReference>
<accession>A0A395IZ58</accession>
<feature type="domain" description="Chromo" evidence="2">
    <location>
        <begin position="120"/>
        <end position="182"/>
    </location>
</feature>
<dbReference type="CDD" id="cd00024">
    <property type="entry name" value="CD_CSD"/>
    <property type="match status" value="1"/>
</dbReference>
<sequence>MTQVHEEAKEHLEKSRERMKAWADKRRMKAPEYEAGQLVMLNAKNIKTKRPAKKLDKRMLGPFKIQKVISPTAVRLTLPKGWRIHNSFHVSLIEPYRAGNQVPPDPDQVLRKADPIEPEYYVQEIMDSIDTEGDVKYLVKWQGWPAKKHWTWEPYDQFDGEGAKAMVTAFHQRQPLKPVSKEALEVLAKTKTRAES</sequence>
<dbReference type="EMBL" id="QKRW01000010">
    <property type="protein sequence ID" value="RAL65547.1"/>
    <property type="molecule type" value="Genomic_DNA"/>
</dbReference>
<dbReference type="Gene3D" id="2.40.50.40">
    <property type="match status" value="1"/>
</dbReference>
<reference evidence="4 5" key="1">
    <citation type="submission" date="2018-06" db="EMBL/GenBank/DDBJ databases">
        <title>Genome Sequence of the Brown Rot Fungal Pathogen Monilinia fructigena.</title>
        <authorList>
            <person name="Landi L."/>
            <person name="De Miccolis Angelini R.M."/>
            <person name="Pollastro S."/>
            <person name="Abate D."/>
            <person name="Faretra F."/>
            <person name="Romanazzi G."/>
        </authorList>
    </citation>
    <scope>NUCLEOTIDE SEQUENCE [LARGE SCALE GENOMIC DNA]</scope>
    <source>
        <strain evidence="4 5">Mfrg269</strain>
    </source>
</reference>
<dbReference type="OrthoDB" id="3563554at2759"/>
<evidence type="ECO:0000256" key="1">
    <source>
        <dbReference type="ARBA" id="ARBA00011353"/>
    </source>
</evidence>
<protein>
    <recommendedName>
        <fullName evidence="2">Chromo domain-containing protein</fullName>
    </recommendedName>
</protein>
<evidence type="ECO:0000313" key="3">
    <source>
        <dbReference type="EMBL" id="RAL60095.1"/>
    </source>
</evidence>
<proteinExistence type="predicted"/>
<evidence type="ECO:0000313" key="4">
    <source>
        <dbReference type="EMBL" id="RAL65547.1"/>
    </source>
</evidence>
<organism evidence="4 5">
    <name type="scientific">Monilinia fructigena</name>
    <dbReference type="NCBI Taxonomy" id="38457"/>
    <lineage>
        <taxon>Eukaryota</taxon>
        <taxon>Fungi</taxon>
        <taxon>Dikarya</taxon>
        <taxon>Ascomycota</taxon>
        <taxon>Pezizomycotina</taxon>
        <taxon>Leotiomycetes</taxon>
        <taxon>Helotiales</taxon>
        <taxon>Sclerotiniaceae</taxon>
        <taxon>Monilinia</taxon>
    </lineage>
</organism>
<comment type="subunit">
    <text evidence="1">Component of the NuA4 histone acetyltransferase complex.</text>
</comment>
<dbReference type="PANTHER" id="PTHR46148">
    <property type="entry name" value="CHROMO DOMAIN-CONTAINING PROTEIN"/>
    <property type="match status" value="1"/>
</dbReference>
<dbReference type="GO" id="GO:0006338">
    <property type="term" value="P:chromatin remodeling"/>
    <property type="evidence" value="ECO:0007669"/>
    <property type="project" value="UniProtKB-ARBA"/>
</dbReference>
<dbReference type="InterPro" id="IPR056924">
    <property type="entry name" value="SH3_Tf2-1"/>
</dbReference>
<dbReference type="InterPro" id="IPR000953">
    <property type="entry name" value="Chromo/chromo_shadow_dom"/>
</dbReference>
<dbReference type="EMBL" id="QKRW01000044">
    <property type="protein sequence ID" value="RAL60095.1"/>
    <property type="molecule type" value="Genomic_DNA"/>
</dbReference>
<dbReference type="SUPFAM" id="SSF54160">
    <property type="entry name" value="Chromo domain-like"/>
    <property type="match status" value="1"/>
</dbReference>
<name>A0A395IZ58_9HELO</name>
<gene>
    <name evidence="3" type="ORF">DID88_000721</name>
    <name evidence="4" type="ORF">DID88_001112</name>
</gene>